<dbReference type="PROSITE" id="PS50977">
    <property type="entry name" value="HTH_TETR_2"/>
    <property type="match status" value="1"/>
</dbReference>
<feature type="domain" description="HTH tetR-type" evidence="5">
    <location>
        <begin position="56"/>
        <end position="116"/>
    </location>
</feature>
<organism evidence="6 7">
    <name type="scientific">Sphingomonas lycopersici</name>
    <dbReference type="NCBI Taxonomy" id="2951807"/>
    <lineage>
        <taxon>Bacteria</taxon>
        <taxon>Pseudomonadati</taxon>
        <taxon>Pseudomonadota</taxon>
        <taxon>Alphaproteobacteria</taxon>
        <taxon>Sphingomonadales</taxon>
        <taxon>Sphingomonadaceae</taxon>
        <taxon>Sphingomonas</taxon>
    </lineage>
</organism>
<evidence type="ECO:0000313" key="7">
    <source>
        <dbReference type="Proteomes" id="UP001165565"/>
    </source>
</evidence>
<dbReference type="Gene3D" id="1.10.10.60">
    <property type="entry name" value="Homeodomain-like"/>
    <property type="match status" value="1"/>
</dbReference>
<dbReference type="InterPro" id="IPR009057">
    <property type="entry name" value="Homeodomain-like_sf"/>
</dbReference>
<sequence>MANRIRDMDRIGSSATLKSCNQYSIWSHVVNVSHKLYDRDMTTDTPESPARGPAEHAVRDQIVSAAHQCFARYGYGKTTVSDLAKEIGFSKAYIYRFFESKQAIGEAICSERLDRLIIGARRAIDEGGSATDRLRRMFKTLTELSVQLFFDDRKIYEIAALSASERWSSTHTYFATLNAMLLEIIKEGRENGEFERKTPIDETCRAIFYTMTPFIDPLYLDRNLDLLPDAQAEVCGLILRSLAP</sequence>
<evidence type="ECO:0000259" key="5">
    <source>
        <dbReference type="PROSITE" id="PS50977"/>
    </source>
</evidence>
<dbReference type="SUPFAM" id="SSF46689">
    <property type="entry name" value="Homeodomain-like"/>
    <property type="match status" value="1"/>
</dbReference>
<dbReference type="SUPFAM" id="SSF48498">
    <property type="entry name" value="Tetracyclin repressor-like, C-terminal domain"/>
    <property type="match status" value="1"/>
</dbReference>
<dbReference type="InterPro" id="IPR050109">
    <property type="entry name" value="HTH-type_TetR-like_transc_reg"/>
</dbReference>
<evidence type="ECO:0000256" key="3">
    <source>
        <dbReference type="ARBA" id="ARBA00023163"/>
    </source>
</evidence>
<dbReference type="GO" id="GO:0003700">
    <property type="term" value="F:DNA-binding transcription factor activity"/>
    <property type="evidence" value="ECO:0007669"/>
    <property type="project" value="TreeGrafter"/>
</dbReference>
<dbReference type="Proteomes" id="UP001165565">
    <property type="component" value="Unassembled WGS sequence"/>
</dbReference>
<dbReference type="InterPro" id="IPR001647">
    <property type="entry name" value="HTH_TetR"/>
</dbReference>
<feature type="DNA-binding region" description="H-T-H motif" evidence="4">
    <location>
        <begin position="79"/>
        <end position="98"/>
    </location>
</feature>
<protein>
    <submittedName>
        <fullName evidence="6">TetR/AcrR family transcriptional regulator</fullName>
    </submittedName>
</protein>
<evidence type="ECO:0000256" key="2">
    <source>
        <dbReference type="ARBA" id="ARBA00023125"/>
    </source>
</evidence>
<reference evidence="6" key="1">
    <citation type="submission" date="2022-06" db="EMBL/GenBank/DDBJ databases">
        <title>Sphingomonas sp. nov. isolated from rhizosphere soil of tomato.</title>
        <authorList>
            <person name="Dong H."/>
            <person name="Gao R."/>
        </authorList>
    </citation>
    <scope>NUCLEOTIDE SEQUENCE</scope>
    <source>
        <strain evidence="6">MMSM24</strain>
    </source>
</reference>
<name>A0AA42CVR5_9SPHN</name>
<dbReference type="PANTHER" id="PTHR30055">
    <property type="entry name" value="HTH-TYPE TRANSCRIPTIONAL REGULATOR RUTR"/>
    <property type="match status" value="1"/>
</dbReference>
<gene>
    <name evidence="6" type="ORF">NEE01_19155</name>
</gene>
<evidence type="ECO:0000256" key="4">
    <source>
        <dbReference type="PROSITE-ProRule" id="PRU00335"/>
    </source>
</evidence>
<accession>A0AA42CVR5</accession>
<dbReference type="Pfam" id="PF00440">
    <property type="entry name" value="TetR_N"/>
    <property type="match status" value="1"/>
</dbReference>
<dbReference type="EMBL" id="JANFAV010000017">
    <property type="protein sequence ID" value="MCW6536901.1"/>
    <property type="molecule type" value="Genomic_DNA"/>
</dbReference>
<dbReference type="AlphaFoldDB" id="A0AA42CVR5"/>
<dbReference type="InterPro" id="IPR041478">
    <property type="entry name" value="TetR_C_27"/>
</dbReference>
<comment type="caution">
    <text evidence="6">The sequence shown here is derived from an EMBL/GenBank/DDBJ whole genome shotgun (WGS) entry which is preliminary data.</text>
</comment>
<dbReference type="InterPro" id="IPR036271">
    <property type="entry name" value="Tet_transcr_reg_TetR-rel_C_sf"/>
</dbReference>
<dbReference type="Pfam" id="PF17935">
    <property type="entry name" value="TetR_C_27"/>
    <property type="match status" value="1"/>
</dbReference>
<keyword evidence="2 4" id="KW-0238">DNA-binding</keyword>
<dbReference type="GO" id="GO:0000976">
    <property type="term" value="F:transcription cis-regulatory region binding"/>
    <property type="evidence" value="ECO:0007669"/>
    <property type="project" value="TreeGrafter"/>
</dbReference>
<dbReference type="PANTHER" id="PTHR30055:SF234">
    <property type="entry name" value="HTH-TYPE TRANSCRIPTIONAL REGULATOR BETI"/>
    <property type="match status" value="1"/>
</dbReference>
<evidence type="ECO:0000313" key="6">
    <source>
        <dbReference type="EMBL" id="MCW6536901.1"/>
    </source>
</evidence>
<keyword evidence="7" id="KW-1185">Reference proteome</keyword>
<dbReference type="PRINTS" id="PR00455">
    <property type="entry name" value="HTHTETR"/>
</dbReference>
<keyword evidence="1" id="KW-0805">Transcription regulation</keyword>
<keyword evidence="3" id="KW-0804">Transcription</keyword>
<dbReference type="Gene3D" id="1.10.357.10">
    <property type="entry name" value="Tetracycline Repressor, domain 2"/>
    <property type="match status" value="1"/>
</dbReference>
<evidence type="ECO:0000256" key="1">
    <source>
        <dbReference type="ARBA" id="ARBA00023015"/>
    </source>
</evidence>
<proteinExistence type="predicted"/>